<reference evidence="2 3" key="1">
    <citation type="journal article" date="2018" name="Sci. Rep.">
        <title>Comparative genomics provides insights into the lifestyle and reveals functional heterogeneity of dark septate endophytic fungi.</title>
        <authorList>
            <person name="Knapp D.G."/>
            <person name="Nemeth J.B."/>
            <person name="Barry K."/>
            <person name="Hainaut M."/>
            <person name="Henrissat B."/>
            <person name="Johnson J."/>
            <person name="Kuo A."/>
            <person name="Lim J.H.P."/>
            <person name="Lipzen A."/>
            <person name="Nolan M."/>
            <person name="Ohm R.A."/>
            <person name="Tamas L."/>
            <person name="Grigoriev I.V."/>
            <person name="Spatafora J.W."/>
            <person name="Nagy L.G."/>
            <person name="Kovacs G.M."/>
        </authorList>
    </citation>
    <scope>NUCLEOTIDE SEQUENCE [LARGE SCALE GENOMIC DNA]</scope>
    <source>
        <strain evidence="2 3">DSE2036</strain>
    </source>
</reference>
<feature type="compositionally biased region" description="Low complexity" evidence="1">
    <location>
        <begin position="1"/>
        <end position="13"/>
    </location>
</feature>
<organism evidence="2 3">
    <name type="scientific">Periconia macrospinosa</name>
    <dbReference type="NCBI Taxonomy" id="97972"/>
    <lineage>
        <taxon>Eukaryota</taxon>
        <taxon>Fungi</taxon>
        <taxon>Dikarya</taxon>
        <taxon>Ascomycota</taxon>
        <taxon>Pezizomycotina</taxon>
        <taxon>Dothideomycetes</taxon>
        <taxon>Pleosporomycetidae</taxon>
        <taxon>Pleosporales</taxon>
        <taxon>Massarineae</taxon>
        <taxon>Periconiaceae</taxon>
        <taxon>Periconia</taxon>
    </lineage>
</organism>
<proteinExistence type="predicted"/>
<dbReference type="Proteomes" id="UP000244855">
    <property type="component" value="Unassembled WGS sequence"/>
</dbReference>
<gene>
    <name evidence="2" type="ORF">DM02DRAFT_672596</name>
</gene>
<dbReference type="EMBL" id="KZ805390">
    <property type="protein sequence ID" value="PVH99559.1"/>
    <property type="molecule type" value="Genomic_DNA"/>
</dbReference>
<sequence length="428" mass="48759">MSAPAGSSKAAATKGKEPAPESSHEQPSIPSVMDDTLIVRETSIKRKKIRDPKEVSWQADTYVLTASSQPFLANARPSQPTQSSRLLKLPTELQHGIFCHLGKQDRFQLTKTCVLLHDTVCPLMMREIHLDCTTPRHKRVVDALRSRFSTSKDMGHMVQRMFVQNSGVQSDSWANLLSYTSNLDDLYVDFTIYEKDGVIDTLDATRISELLHPVRNSLTDFEVDYRGDYEPGFTQSATDLRMCVRGWCNFKDMPALRYLDISLFLLLGTNPATAPELGDVLPPTLVRLRIDYRHYRKNDTDGWSLRKREDVVSRFIANENWRRYTPNLDVFFCESLIGKVYWQARDLLARRESRLVRANGLRSGSGSARSLLKRLRLDLSEPDIDAAVNDNPEEDDMAYLDRLIEARFSTNPNKWLLAKNHGNLSAHP</sequence>
<evidence type="ECO:0000313" key="3">
    <source>
        <dbReference type="Proteomes" id="UP000244855"/>
    </source>
</evidence>
<keyword evidence="3" id="KW-1185">Reference proteome</keyword>
<evidence type="ECO:0000313" key="2">
    <source>
        <dbReference type="EMBL" id="PVH99559.1"/>
    </source>
</evidence>
<evidence type="ECO:0008006" key="4">
    <source>
        <dbReference type="Google" id="ProtNLM"/>
    </source>
</evidence>
<dbReference type="AlphaFoldDB" id="A0A2V1DQH1"/>
<accession>A0A2V1DQH1</accession>
<feature type="region of interest" description="Disordered" evidence="1">
    <location>
        <begin position="1"/>
        <end position="36"/>
    </location>
</feature>
<evidence type="ECO:0000256" key="1">
    <source>
        <dbReference type="SAM" id="MobiDB-lite"/>
    </source>
</evidence>
<dbReference type="OrthoDB" id="3798418at2759"/>
<feature type="compositionally biased region" description="Basic and acidic residues" evidence="1">
    <location>
        <begin position="14"/>
        <end position="24"/>
    </location>
</feature>
<name>A0A2V1DQH1_9PLEO</name>
<protein>
    <recommendedName>
        <fullName evidence="4">F-box domain-containing protein</fullName>
    </recommendedName>
</protein>